<sequence length="62" mass="7532">MDVTPFFINNAFIISFFHFVIHLKEIGNTKRRGWDKSFLLIEKKRTIQMYILNEFVFYVANE</sequence>
<keyword evidence="1" id="KW-1133">Transmembrane helix</keyword>
<dbReference type="EMBL" id="NPIA01000009">
    <property type="protein sequence ID" value="OZM55995.1"/>
    <property type="molecule type" value="Genomic_DNA"/>
</dbReference>
<feature type="transmembrane region" description="Helical" evidence="1">
    <location>
        <begin position="6"/>
        <end position="23"/>
    </location>
</feature>
<reference evidence="3" key="1">
    <citation type="submission" date="2017-08" db="EMBL/GenBank/DDBJ databases">
        <authorList>
            <person name="Huang Z."/>
        </authorList>
    </citation>
    <scope>NUCLEOTIDE SEQUENCE [LARGE SCALE GENOMIC DNA]</scope>
    <source>
        <strain evidence="3">SA5d-4</strain>
    </source>
</reference>
<organism evidence="2 3">
    <name type="scientific">Lottiidibacillus patelloidae</name>
    <dbReference type="NCBI Taxonomy" id="2670334"/>
    <lineage>
        <taxon>Bacteria</taxon>
        <taxon>Bacillati</taxon>
        <taxon>Bacillota</taxon>
        <taxon>Bacilli</taxon>
        <taxon>Bacillales</taxon>
        <taxon>Bacillaceae</taxon>
        <taxon>Lottiidibacillus</taxon>
    </lineage>
</organism>
<evidence type="ECO:0000256" key="1">
    <source>
        <dbReference type="SAM" id="Phobius"/>
    </source>
</evidence>
<comment type="caution">
    <text evidence="2">The sequence shown here is derived from an EMBL/GenBank/DDBJ whole genome shotgun (WGS) entry which is preliminary data.</text>
</comment>
<name>A0A263BQK2_9BACI</name>
<evidence type="ECO:0000313" key="2">
    <source>
        <dbReference type="EMBL" id="OZM55995.1"/>
    </source>
</evidence>
<dbReference type="Proteomes" id="UP000217083">
    <property type="component" value="Unassembled WGS sequence"/>
</dbReference>
<evidence type="ECO:0000313" key="3">
    <source>
        <dbReference type="Proteomes" id="UP000217083"/>
    </source>
</evidence>
<reference evidence="2 3" key="2">
    <citation type="submission" date="2017-09" db="EMBL/GenBank/DDBJ databases">
        <title>Bacillus patelloidae sp. nov., isolated from the intestinal tract of a marine limpet.</title>
        <authorList>
            <person name="Liu R."/>
            <person name="Dong C."/>
            <person name="Shao Z."/>
        </authorList>
    </citation>
    <scope>NUCLEOTIDE SEQUENCE [LARGE SCALE GENOMIC DNA]</scope>
    <source>
        <strain evidence="2 3">SA5d-4</strain>
    </source>
</reference>
<keyword evidence="3" id="KW-1185">Reference proteome</keyword>
<dbReference type="AlphaFoldDB" id="A0A263BQK2"/>
<gene>
    <name evidence="2" type="ORF">CIB95_14210</name>
</gene>
<proteinExistence type="predicted"/>
<accession>A0A263BQK2</accession>
<protein>
    <submittedName>
        <fullName evidence="2">Uncharacterized protein</fullName>
    </submittedName>
</protein>
<keyword evidence="1" id="KW-0812">Transmembrane</keyword>
<keyword evidence="1" id="KW-0472">Membrane</keyword>